<name>A0A6G1H8V4_9PEZI</name>
<dbReference type="Proteomes" id="UP000800041">
    <property type="component" value="Unassembled WGS sequence"/>
</dbReference>
<evidence type="ECO:0000313" key="1">
    <source>
        <dbReference type="EMBL" id="KAF1989484.1"/>
    </source>
</evidence>
<organism evidence="1 2">
    <name type="scientific">Aulographum hederae CBS 113979</name>
    <dbReference type="NCBI Taxonomy" id="1176131"/>
    <lineage>
        <taxon>Eukaryota</taxon>
        <taxon>Fungi</taxon>
        <taxon>Dikarya</taxon>
        <taxon>Ascomycota</taxon>
        <taxon>Pezizomycotina</taxon>
        <taxon>Dothideomycetes</taxon>
        <taxon>Pleosporomycetidae</taxon>
        <taxon>Aulographales</taxon>
        <taxon>Aulographaceae</taxon>
    </lineage>
</organism>
<dbReference type="AlphaFoldDB" id="A0A6G1H8V4"/>
<sequence length="283" mass="32174">MARCNCRFPFSPKRGVYQCSCFFLYIHAIMTETGGVFGGRNGYFFARSWTALEEFGMTRRSLYRTQGLVWCRGSWTWHLGFFGFPFCCNGDLFQFTFASISVAGVCDLLQRYQFDSGVVEIADKQDSLALCENSKILPPEVTYYLTYLSQRQTIALLPSAIPSPFSNAVKQLTKKHSRPSAQSHTAFSPNLQLQYNQPLPLLDRSCTFAYSSRAVCLPVCPAAQLQPKRRHRNRAATPKAEPRICRVIIAGMHDDGSRRERSSGWTIARDEFVRPPNLYNEGW</sequence>
<accession>A0A6G1H8V4</accession>
<keyword evidence="2" id="KW-1185">Reference proteome</keyword>
<proteinExistence type="predicted"/>
<evidence type="ECO:0000313" key="2">
    <source>
        <dbReference type="Proteomes" id="UP000800041"/>
    </source>
</evidence>
<gene>
    <name evidence="1" type="ORF">K402DRAFT_273384</name>
</gene>
<reference evidence="1" key="1">
    <citation type="journal article" date="2020" name="Stud. Mycol.">
        <title>101 Dothideomycetes genomes: a test case for predicting lifestyles and emergence of pathogens.</title>
        <authorList>
            <person name="Haridas S."/>
            <person name="Albert R."/>
            <person name="Binder M."/>
            <person name="Bloem J."/>
            <person name="Labutti K."/>
            <person name="Salamov A."/>
            <person name="Andreopoulos B."/>
            <person name="Baker S."/>
            <person name="Barry K."/>
            <person name="Bills G."/>
            <person name="Bluhm B."/>
            <person name="Cannon C."/>
            <person name="Castanera R."/>
            <person name="Culley D."/>
            <person name="Daum C."/>
            <person name="Ezra D."/>
            <person name="Gonzalez J."/>
            <person name="Henrissat B."/>
            <person name="Kuo A."/>
            <person name="Liang C."/>
            <person name="Lipzen A."/>
            <person name="Lutzoni F."/>
            <person name="Magnuson J."/>
            <person name="Mondo S."/>
            <person name="Nolan M."/>
            <person name="Ohm R."/>
            <person name="Pangilinan J."/>
            <person name="Park H.-J."/>
            <person name="Ramirez L."/>
            <person name="Alfaro M."/>
            <person name="Sun H."/>
            <person name="Tritt A."/>
            <person name="Yoshinaga Y."/>
            <person name="Zwiers L.-H."/>
            <person name="Turgeon B."/>
            <person name="Goodwin S."/>
            <person name="Spatafora J."/>
            <person name="Crous P."/>
            <person name="Grigoriev I."/>
        </authorList>
    </citation>
    <scope>NUCLEOTIDE SEQUENCE</scope>
    <source>
        <strain evidence="1">CBS 113979</strain>
    </source>
</reference>
<dbReference type="EMBL" id="ML977145">
    <property type="protein sequence ID" value="KAF1989484.1"/>
    <property type="molecule type" value="Genomic_DNA"/>
</dbReference>
<protein>
    <submittedName>
        <fullName evidence="1">Uncharacterized protein</fullName>
    </submittedName>
</protein>